<dbReference type="Pfam" id="PF03129">
    <property type="entry name" value="HGTP_anticodon"/>
    <property type="match status" value="1"/>
</dbReference>
<dbReference type="AlphaFoldDB" id="K1YBG3"/>
<dbReference type="PANTHER" id="PTHR10745:SF8">
    <property type="entry name" value="DNA POLYMERASE SUBUNIT GAMMA-2, MITOCHONDRIAL"/>
    <property type="match status" value="1"/>
</dbReference>
<dbReference type="InterPro" id="IPR002314">
    <property type="entry name" value="aa-tRNA-synt_IIb"/>
</dbReference>
<reference evidence="10" key="1">
    <citation type="journal article" date="2012" name="Science">
        <title>Fermentation, hydrogen, and sulfur metabolism in multiple uncultivated bacterial phyla.</title>
        <authorList>
            <person name="Wrighton K.C."/>
            <person name="Thomas B.C."/>
            <person name="Sharon I."/>
            <person name="Miller C.S."/>
            <person name="Castelle C.J."/>
            <person name="VerBerkmoes N.C."/>
            <person name="Wilkins M.J."/>
            <person name="Hettich R.L."/>
            <person name="Lipton M.S."/>
            <person name="Williams K.H."/>
            <person name="Long P.E."/>
            <person name="Banfield J.F."/>
        </authorList>
    </citation>
    <scope>NUCLEOTIDE SEQUENCE [LARGE SCALE GENOMIC DNA]</scope>
</reference>
<dbReference type="EMBL" id="AMFJ01034320">
    <property type="protein sequence ID" value="EKD29663.1"/>
    <property type="molecule type" value="Genomic_DNA"/>
</dbReference>
<comment type="similarity">
    <text evidence="1 8">Belongs to the class-II aminoacyl-tRNA synthetase family.</text>
</comment>
<dbReference type="InterPro" id="IPR027031">
    <property type="entry name" value="Gly-tRNA_synthase/POLG2"/>
</dbReference>
<feature type="binding site" evidence="8">
    <location>
        <begin position="225"/>
        <end position="229"/>
    </location>
    <ligand>
        <name>substrate</name>
    </ligand>
</feature>
<sequence length="465" mass="53340">MSHVEMKDLVELSKVRGFVYQGSEIYGGLANSWDYGPYGSMLKENIKNAWIREFVQKRPDMTLLDAAILMNPNVWVASGHVSGFSDPLMECKDCHTRHRADKLVEEWLEKDAKFIVPANWAGDKTPTEDFDVYIAKGHIACPNCGKKNWTGIQRFNLMLKTHQGVTEDSSSLVYLRPETAQGIFVNFANIARTSRKKVPFGVAQCGKAFRNEITPKNFIFRTREFEQIEIEFFCKPGTDEAFFEEWLQEEQRFFTEVLGFNADKVRFVEIPKEGLPHYSRRAGDFEYLFPFGWGEISTLANRTDYDLKAHMTLSKADLSYFDPFTNEKYIPFVIEPSIGLSRLTLAALANAYTRVETEEGSRIIMKFQPSIAPIKVAILPVVKKLSAEAMEIYKLLSSYFMCEYDEAGAIGKRYYRMDEIGVPFSIAIDSDNYNEWQVTVRDRDTGLQETVKIENLVEYFRGKGC</sequence>
<evidence type="ECO:0000256" key="4">
    <source>
        <dbReference type="ARBA" id="ARBA00022741"/>
    </source>
</evidence>
<evidence type="ECO:0000256" key="6">
    <source>
        <dbReference type="ARBA" id="ARBA00022917"/>
    </source>
</evidence>
<evidence type="ECO:0000256" key="1">
    <source>
        <dbReference type="ARBA" id="ARBA00008226"/>
    </source>
</evidence>
<dbReference type="GO" id="GO:0004820">
    <property type="term" value="F:glycine-tRNA ligase activity"/>
    <property type="evidence" value="ECO:0007669"/>
    <property type="project" value="UniProtKB-UniRule"/>
</dbReference>
<dbReference type="InterPro" id="IPR004154">
    <property type="entry name" value="Anticodon-bd"/>
</dbReference>
<dbReference type="Gene3D" id="3.30.930.10">
    <property type="entry name" value="Bira Bifunctional Protein, Domain 2"/>
    <property type="match status" value="1"/>
</dbReference>
<dbReference type="InterPro" id="IPR045864">
    <property type="entry name" value="aa-tRNA-synth_II/BPL/LPL"/>
</dbReference>
<keyword evidence="5 8" id="KW-0067">ATP-binding</keyword>
<dbReference type="InterPro" id="IPR036621">
    <property type="entry name" value="Anticodon-bd_dom_sf"/>
</dbReference>
<dbReference type="GO" id="GO:0005737">
    <property type="term" value="C:cytoplasm"/>
    <property type="evidence" value="ECO:0007669"/>
    <property type="project" value="UniProtKB-SubCell"/>
</dbReference>
<gene>
    <name evidence="8" type="primary">glyQS</name>
    <name evidence="10" type="ORF">ACD_78C00320G0002</name>
</gene>
<dbReference type="Pfam" id="PF00587">
    <property type="entry name" value="tRNA-synt_2b"/>
    <property type="match status" value="1"/>
</dbReference>
<dbReference type="SUPFAM" id="SSF52954">
    <property type="entry name" value="Class II aaRS ABD-related"/>
    <property type="match status" value="1"/>
</dbReference>
<dbReference type="InterPro" id="IPR033731">
    <property type="entry name" value="GlyRS-like_core"/>
</dbReference>
<comment type="subunit">
    <text evidence="8">Homodimer.</text>
</comment>
<keyword evidence="4 8" id="KW-0547">Nucleotide-binding</keyword>
<keyword evidence="7 8" id="KW-0030">Aminoacyl-tRNA synthetase</keyword>
<evidence type="ECO:0000313" key="10">
    <source>
        <dbReference type="EMBL" id="EKD29663.1"/>
    </source>
</evidence>
<comment type="function">
    <text evidence="8">Catalyzes the attachment of glycine to tRNA(Gly).</text>
</comment>
<dbReference type="InterPro" id="IPR022961">
    <property type="entry name" value="Gly_tRNA_ligase_bac"/>
</dbReference>
<protein>
    <recommendedName>
        <fullName evidence="8">Glycine--tRNA ligase</fullName>
        <ecNumber evidence="8">6.1.1.14</ecNumber>
    </recommendedName>
    <alternativeName>
        <fullName evidence="8">Glycyl-tRNA synthetase</fullName>
        <shortName evidence="8">GlyRS</shortName>
    </alternativeName>
</protein>
<dbReference type="GO" id="GO:0005524">
    <property type="term" value="F:ATP binding"/>
    <property type="evidence" value="ECO:0007669"/>
    <property type="project" value="UniProtKB-UniRule"/>
</dbReference>
<dbReference type="GO" id="GO:0006426">
    <property type="term" value="P:glycyl-tRNA aminoacylation"/>
    <property type="evidence" value="ECO:0007669"/>
    <property type="project" value="UniProtKB-UniRule"/>
</dbReference>
<comment type="subcellular location">
    <subcellularLocation>
        <location evidence="8">Cytoplasm</location>
    </subcellularLocation>
</comment>
<evidence type="ECO:0000256" key="5">
    <source>
        <dbReference type="ARBA" id="ARBA00022840"/>
    </source>
</evidence>
<evidence type="ECO:0000256" key="7">
    <source>
        <dbReference type="ARBA" id="ARBA00023146"/>
    </source>
</evidence>
<evidence type="ECO:0000256" key="2">
    <source>
        <dbReference type="ARBA" id="ARBA00022490"/>
    </source>
</evidence>
<feature type="domain" description="Aminoacyl-transfer RNA synthetases class-II family profile" evidence="9">
    <location>
        <begin position="8"/>
        <end position="369"/>
    </location>
</feature>
<proteinExistence type="inferred from homology"/>
<dbReference type="PROSITE" id="PS50862">
    <property type="entry name" value="AA_TRNA_LIGASE_II"/>
    <property type="match status" value="1"/>
</dbReference>
<feature type="binding site" evidence="8">
    <location>
        <begin position="339"/>
        <end position="342"/>
    </location>
    <ligand>
        <name>ATP</name>
        <dbReference type="ChEBI" id="CHEBI:30616"/>
    </ligand>
</feature>
<dbReference type="InterPro" id="IPR006195">
    <property type="entry name" value="aa-tRNA-synth_II"/>
</dbReference>
<organism evidence="10">
    <name type="scientific">uncultured bacterium</name>
    <name type="common">gcode 4</name>
    <dbReference type="NCBI Taxonomy" id="1234023"/>
    <lineage>
        <taxon>Bacteria</taxon>
        <taxon>environmental samples</taxon>
    </lineage>
</organism>
<name>K1YBG3_9BACT</name>
<feature type="binding site" evidence="8">
    <location>
        <begin position="220"/>
        <end position="225"/>
    </location>
    <ligand>
        <name>ATP</name>
        <dbReference type="ChEBI" id="CHEBI:30616"/>
    </ligand>
</feature>
<dbReference type="PANTHER" id="PTHR10745">
    <property type="entry name" value="GLYCYL-TRNA SYNTHETASE/DNA POLYMERASE SUBUNIT GAMMA-2"/>
    <property type="match status" value="1"/>
</dbReference>
<feature type="binding site" evidence="8">
    <location>
        <begin position="335"/>
        <end position="339"/>
    </location>
    <ligand>
        <name>substrate</name>
    </ligand>
</feature>
<feature type="binding site" evidence="8">
    <location>
        <position position="178"/>
    </location>
    <ligand>
        <name>substrate</name>
    </ligand>
</feature>
<dbReference type="CDD" id="cd00774">
    <property type="entry name" value="GlyRS-like_core"/>
    <property type="match status" value="1"/>
</dbReference>
<dbReference type="NCBIfam" id="TIGR00389">
    <property type="entry name" value="glyS_dimeric"/>
    <property type="match status" value="1"/>
</dbReference>
<evidence type="ECO:0000259" key="9">
    <source>
        <dbReference type="PROSITE" id="PS50862"/>
    </source>
</evidence>
<dbReference type="PRINTS" id="PR01043">
    <property type="entry name" value="TRNASYNTHGLY"/>
</dbReference>
<keyword evidence="6 8" id="KW-0648">Protein biosynthesis</keyword>
<accession>K1YBG3</accession>
<comment type="caution">
    <text evidence="10">The sequence shown here is derived from an EMBL/GenBank/DDBJ whole genome shotgun (WGS) entry which is preliminary data.</text>
</comment>
<dbReference type="SUPFAM" id="SSF55681">
    <property type="entry name" value="Class II aaRS and biotin synthetases"/>
    <property type="match status" value="1"/>
</dbReference>
<dbReference type="Gene3D" id="3.40.50.800">
    <property type="entry name" value="Anticodon-binding domain"/>
    <property type="match status" value="1"/>
</dbReference>
<keyword evidence="3 8" id="KW-0436">Ligase</keyword>
<evidence type="ECO:0000256" key="8">
    <source>
        <dbReference type="HAMAP-Rule" id="MF_00253"/>
    </source>
</evidence>
<dbReference type="EC" id="6.1.1.14" evidence="8"/>
<comment type="catalytic activity">
    <reaction evidence="8">
        <text>tRNA(Gly) + glycine + ATP = glycyl-tRNA(Gly) + AMP + diphosphate</text>
        <dbReference type="Rhea" id="RHEA:16013"/>
        <dbReference type="Rhea" id="RHEA-COMP:9664"/>
        <dbReference type="Rhea" id="RHEA-COMP:9683"/>
        <dbReference type="ChEBI" id="CHEBI:30616"/>
        <dbReference type="ChEBI" id="CHEBI:33019"/>
        <dbReference type="ChEBI" id="CHEBI:57305"/>
        <dbReference type="ChEBI" id="CHEBI:78442"/>
        <dbReference type="ChEBI" id="CHEBI:78522"/>
        <dbReference type="ChEBI" id="CHEBI:456215"/>
        <dbReference type="EC" id="6.1.1.14"/>
    </reaction>
</comment>
<evidence type="ECO:0000256" key="3">
    <source>
        <dbReference type="ARBA" id="ARBA00022598"/>
    </source>
</evidence>
<keyword evidence="2 8" id="KW-0963">Cytoplasm</keyword>
<feature type="binding site" evidence="8">
    <location>
        <begin position="210"/>
        <end position="212"/>
    </location>
    <ligand>
        <name>ATP</name>
        <dbReference type="ChEBI" id="CHEBI:30616"/>
    </ligand>
</feature>
<dbReference type="HAMAP" id="MF_00253_B">
    <property type="entry name" value="Gly_tRNA_synth_B"/>
    <property type="match status" value="1"/>
</dbReference>
<feature type="binding site" evidence="8">
    <location>
        <begin position="295"/>
        <end position="296"/>
    </location>
    <ligand>
        <name>ATP</name>
        <dbReference type="ChEBI" id="CHEBI:30616"/>
    </ligand>
</feature>
<feature type="binding site" evidence="8">
    <location>
        <position position="99"/>
    </location>
    <ligand>
        <name>substrate</name>
    </ligand>
</feature>
<dbReference type="NCBIfam" id="NF003211">
    <property type="entry name" value="PRK04173.1"/>
    <property type="match status" value="1"/>
</dbReference>
<dbReference type="InterPro" id="IPR002315">
    <property type="entry name" value="tRNA-synt_gly"/>
</dbReference>